<dbReference type="AlphaFoldDB" id="A0A844SID6"/>
<gene>
    <name evidence="2" type="ORF">GPL21_01750</name>
</gene>
<sequence length="88" mass="9986">MTDRTVNSNPSASHVTFGRQKPQREVIMVSDLVLTDIRAGYRVVTLNAFLEKRATRFVGRAKARTFELNIPPSRRDASLITSQKVQLR</sequence>
<dbReference type="RefSeq" id="WP_157340657.1">
    <property type="nucleotide sequence ID" value="NZ_CP121667.1"/>
</dbReference>
<protein>
    <submittedName>
        <fullName evidence="2">Uncharacterized protein</fullName>
    </submittedName>
</protein>
<feature type="region of interest" description="Disordered" evidence="1">
    <location>
        <begin position="1"/>
        <end position="20"/>
    </location>
</feature>
<accession>A0A844SID6</accession>
<evidence type="ECO:0000313" key="3">
    <source>
        <dbReference type="Proteomes" id="UP000436468"/>
    </source>
</evidence>
<dbReference type="Proteomes" id="UP000436468">
    <property type="component" value="Unassembled WGS sequence"/>
</dbReference>
<name>A0A844SID6_9BRAD</name>
<evidence type="ECO:0000256" key="1">
    <source>
        <dbReference type="SAM" id="MobiDB-lite"/>
    </source>
</evidence>
<proteinExistence type="predicted"/>
<comment type="caution">
    <text evidence="2">The sequence shown here is derived from an EMBL/GenBank/DDBJ whole genome shotgun (WGS) entry which is preliminary data.</text>
</comment>
<organism evidence="2 3">
    <name type="scientific">Bradyrhizobium pachyrhizi</name>
    <dbReference type="NCBI Taxonomy" id="280333"/>
    <lineage>
        <taxon>Bacteria</taxon>
        <taxon>Pseudomonadati</taxon>
        <taxon>Pseudomonadota</taxon>
        <taxon>Alphaproteobacteria</taxon>
        <taxon>Hyphomicrobiales</taxon>
        <taxon>Nitrobacteraceae</taxon>
        <taxon>Bradyrhizobium</taxon>
    </lineage>
</organism>
<keyword evidence="3" id="KW-1185">Reference proteome</keyword>
<evidence type="ECO:0000313" key="2">
    <source>
        <dbReference type="EMBL" id="MVT63839.1"/>
    </source>
</evidence>
<reference evidence="2 3" key="1">
    <citation type="submission" date="2019-12" db="EMBL/GenBank/DDBJ databases">
        <title>Draft genome sequences Bradyrhizobium cajani AMBPC1010, Bradyrhizobium pachyrhizi AMBPC1040 and Bradyrhizobium yuanmingense ALSPC3051, three plant growth promoting strains isolated from nodules of Cajanus cajan L. in Dominican Republic.</title>
        <authorList>
            <person name="Flores-Felix J.D."/>
            <person name="Araujo J."/>
            <person name="Diaz-Alcantara C."/>
            <person name="Gonzalez-Andres F."/>
            <person name="Velazquez E."/>
        </authorList>
    </citation>
    <scope>NUCLEOTIDE SEQUENCE [LARGE SCALE GENOMIC DNA]</scope>
    <source>
        <strain evidence="2 3">1040</strain>
    </source>
</reference>
<dbReference type="EMBL" id="WQNF01000001">
    <property type="protein sequence ID" value="MVT63839.1"/>
    <property type="molecule type" value="Genomic_DNA"/>
</dbReference>
<feature type="compositionally biased region" description="Polar residues" evidence="1">
    <location>
        <begin position="1"/>
        <end position="14"/>
    </location>
</feature>